<dbReference type="InterPro" id="IPR022484">
    <property type="entry name" value="PEP-CTERM/exosrtase_acylTfrase"/>
</dbReference>
<proteinExistence type="predicted"/>
<name>A0A2H0LYE8_9BACT</name>
<reference evidence="1 2" key="1">
    <citation type="submission" date="2017-09" db="EMBL/GenBank/DDBJ databases">
        <title>Depth-based differentiation of microbial function through sediment-hosted aquifers and enrichment of novel symbionts in the deep terrestrial subsurface.</title>
        <authorList>
            <person name="Probst A.J."/>
            <person name="Ladd B."/>
            <person name="Jarett J.K."/>
            <person name="Geller-Mcgrath D.E."/>
            <person name="Sieber C.M."/>
            <person name="Emerson J.B."/>
            <person name="Anantharaman K."/>
            <person name="Thomas B.C."/>
            <person name="Malmstrom R."/>
            <person name="Stieglmeier M."/>
            <person name="Klingl A."/>
            <person name="Woyke T."/>
            <person name="Ryan C.M."/>
            <person name="Banfield J.F."/>
        </authorList>
    </citation>
    <scope>NUCLEOTIDE SEQUENCE [LARGE SCALE GENOMIC DNA]</scope>
    <source>
        <strain evidence="1">CG11_big_fil_rev_8_21_14_0_20_42_13</strain>
    </source>
</reference>
<dbReference type="EMBL" id="PCWA01000037">
    <property type="protein sequence ID" value="PIQ89459.1"/>
    <property type="molecule type" value="Genomic_DNA"/>
</dbReference>
<dbReference type="InterPro" id="IPR016181">
    <property type="entry name" value="Acyl_CoA_acyltransferase"/>
</dbReference>
<protein>
    <recommendedName>
        <fullName evidence="3">PEP-CTERM/exosortase system-associated acyltransferase</fullName>
    </recommendedName>
</protein>
<evidence type="ECO:0000313" key="1">
    <source>
        <dbReference type="EMBL" id="PIQ89459.1"/>
    </source>
</evidence>
<comment type="caution">
    <text evidence="1">The sequence shown here is derived from an EMBL/GenBank/DDBJ whole genome shotgun (WGS) entry which is preliminary data.</text>
</comment>
<dbReference type="Pfam" id="PF13444">
    <property type="entry name" value="Acetyltransf_5"/>
    <property type="match status" value="1"/>
</dbReference>
<dbReference type="NCBIfam" id="TIGR03694">
    <property type="entry name" value="exosort_acyl"/>
    <property type="match status" value="1"/>
</dbReference>
<dbReference type="Proteomes" id="UP000229641">
    <property type="component" value="Unassembled WGS sequence"/>
</dbReference>
<gene>
    <name evidence="1" type="ORF">COV72_02840</name>
</gene>
<dbReference type="Gene3D" id="3.40.630.30">
    <property type="match status" value="1"/>
</dbReference>
<dbReference type="AlphaFoldDB" id="A0A2H0LYE8"/>
<dbReference type="SUPFAM" id="SSF55729">
    <property type="entry name" value="Acyl-CoA N-acyltransferases (Nat)"/>
    <property type="match status" value="1"/>
</dbReference>
<evidence type="ECO:0008006" key="3">
    <source>
        <dbReference type="Google" id="ProtNLM"/>
    </source>
</evidence>
<organism evidence="1 2">
    <name type="scientific">Candidatus Ghiorseimicrobium undicola</name>
    <dbReference type="NCBI Taxonomy" id="1974746"/>
    <lineage>
        <taxon>Bacteria</taxon>
        <taxon>Pseudomonadati</taxon>
        <taxon>Candidatus Omnitrophota</taxon>
        <taxon>Candidatus Ghiorseimicrobium</taxon>
    </lineage>
</organism>
<evidence type="ECO:0000313" key="2">
    <source>
        <dbReference type="Proteomes" id="UP000229641"/>
    </source>
</evidence>
<sequence length="216" mass="24653">MDRFKFQLIKSKELLDEIYRLRFEVYVKENGFIPEKDCPGGKEMDKFDAYSMHFAALDENGRLAGTARLVLNSAHGFPLEEHCRQRLLIQDEDFPREKLAEVSRCVVDKKYRYSTGKNIPDGISSGILTPLVHGLYMAGYHESKHRNITYWCAAMETPLMRLLKTHGLGFFPMGKSFDYYGEVTPCLKILAHTKGISAIQSLRSYTEILTASGKTN</sequence>
<accession>A0A2H0LYE8</accession>